<feature type="domain" description="Gp5/Type VI secretion system Vgr protein OB-fold" evidence="1">
    <location>
        <begin position="383"/>
        <end position="456"/>
    </location>
</feature>
<dbReference type="InterPro" id="IPR006531">
    <property type="entry name" value="Gp5/Vgr_OB"/>
</dbReference>
<dbReference type="InterPro" id="IPR037026">
    <property type="entry name" value="Vgr_OB-fold_dom_sf"/>
</dbReference>
<dbReference type="InterPro" id="IPR047702">
    <property type="entry name" value="VgrG-rel"/>
</dbReference>
<evidence type="ECO:0000313" key="3">
    <source>
        <dbReference type="Proteomes" id="UP001501204"/>
    </source>
</evidence>
<dbReference type="EMBL" id="BAAAOA010000046">
    <property type="protein sequence ID" value="GAA1771860.1"/>
    <property type="molecule type" value="Genomic_DNA"/>
</dbReference>
<dbReference type="RefSeq" id="WP_344124245.1">
    <property type="nucleotide sequence ID" value="NZ_BAAAOA010000046.1"/>
</dbReference>
<dbReference type="Proteomes" id="UP001501204">
    <property type="component" value="Unassembled WGS sequence"/>
</dbReference>
<evidence type="ECO:0000313" key="2">
    <source>
        <dbReference type="EMBL" id="GAA1771860.1"/>
    </source>
</evidence>
<name>A0ABN2L1E9_9MICC</name>
<dbReference type="SUPFAM" id="SSF69255">
    <property type="entry name" value="gp5 N-terminal domain-like"/>
    <property type="match status" value="1"/>
</dbReference>
<keyword evidence="3" id="KW-1185">Reference proteome</keyword>
<dbReference type="Gene3D" id="2.40.50.230">
    <property type="entry name" value="Gp5 N-terminal domain"/>
    <property type="match status" value="1"/>
</dbReference>
<dbReference type="Pfam" id="PF04717">
    <property type="entry name" value="Phage_base_V"/>
    <property type="match status" value="1"/>
</dbReference>
<gene>
    <name evidence="2" type="ORF">GCM10009767_32230</name>
</gene>
<dbReference type="SUPFAM" id="SSF69279">
    <property type="entry name" value="Phage tail proteins"/>
    <property type="match status" value="1"/>
</dbReference>
<dbReference type="Pfam" id="PF05954">
    <property type="entry name" value="Phage_GPD"/>
    <property type="match status" value="1"/>
</dbReference>
<reference evidence="2 3" key="1">
    <citation type="journal article" date="2019" name="Int. J. Syst. Evol. Microbiol.">
        <title>The Global Catalogue of Microorganisms (GCM) 10K type strain sequencing project: providing services to taxonomists for standard genome sequencing and annotation.</title>
        <authorList>
            <consortium name="The Broad Institute Genomics Platform"/>
            <consortium name="The Broad Institute Genome Sequencing Center for Infectious Disease"/>
            <person name="Wu L."/>
            <person name="Ma J."/>
        </authorList>
    </citation>
    <scope>NUCLEOTIDE SEQUENCE [LARGE SCALE GENOMIC DNA]</scope>
    <source>
        <strain evidence="2 3">JCM 14735</strain>
    </source>
</reference>
<evidence type="ECO:0000259" key="1">
    <source>
        <dbReference type="Pfam" id="PF04717"/>
    </source>
</evidence>
<organism evidence="2 3">
    <name type="scientific">Kocuria aegyptia</name>
    <dbReference type="NCBI Taxonomy" id="330943"/>
    <lineage>
        <taxon>Bacteria</taxon>
        <taxon>Bacillati</taxon>
        <taxon>Actinomycetota</taxon>
        <taxon>Actinomycetes</taxon>
        <taxon>Micrococcales</taxon>
        <taxon>Micrococcaceae</taxon>
        <taxon>Kocuria</taxon>
    </lineage>
</organism>
<protein>
    <submittedName>
        <fullName evidence="2">VgrG-related protein</fullName>
    </submittedName>
</protein>
<dbReference type="NCBIfam" id="NF033848">
    <property type="entry name" value="VgrG_rel"/>
    <property type="match status" value="1"/>
</dbReference>
<sequence length="610" mass="63589">MTFGEEYSSTLLVQINGSPLPPDLAAMLTDGYVDDSTNVPDLFVLRYSDENATFLEKSSVRIGDTVTLSVQRSGPAGPTPLLSGEVTALETELGSEGAYTVVRGLDHSHRLFRGRRVEAYLQSTAADIARTVATRAGLETGTIDAPGPVLEHMAQDGVSDWEFLRRLADESGALLFVTDGALHFTTATDAGTAPSGQGGARQDQLVVERGVNLLMLRGTVTSADQVPDVEVRGWDVDSKREIVAVAPARTLSAVLEGTRPADLAGTFKSPRYVAPATVFGQPAQCEAAANALAAHLAGGFAELDGVARGNPRLRSGAAVALVGVGKPFEGRYTLSSARHEFSRETGYRTSFTVSHASERSFYGVAAGAGRRGDRSTAFPGVLNAVVTAVQDPQGQGRVKVKFPLLSDTFESTWARTVQLGAGAARGAVVLPEVGDEVLVAFGQGSFQQPFLLGGLYNGQDLPDKPWDEHVGPTDGAIERRAFVSRTGMLVEFVETPAEERLTLSTHGGAQTVSLVQKGAAGIEILSEGPVTVTAKDRIDVTTSTGDVTVKGKNVTLEATAALALKGATVTAEGRASAELKAASVKVAGTAAAELSGGATTTVKGGVVRIN</sequence>
<comment type="caution">
    <text evidence="2">The sequence shown here is derived from an EMBL/GenBank/DDBJ whole genome shotgun (WGS) entry which is preliminary data.</text>
</comment>
<accession>A0ABN2L1E9</accession>
<proteinExistence type="predicted"/>